<protein>
    <recommendedName>
        <fullName evidence="1">SAM domain-containing protein</fullName>
    </recommendedName>
</protein>
<feature type="domain" description="SAM" evidence="1">
    <location>
        <begin position="64"/>
        <end position="130"/>
    </location>
</feature>
<reference evidence="2 3" key="1">
    <citation type="submission" date="2023-08" db="EMBL/GenBank/DDBJ databases">
        <title>A Necator americanus chromosomal reference genome.</title>
        <authorList>
            <person name="Ilik V."/>
            <person name="Petrzelkova K.J."/>
            <person name="Pardy F."/>
            <person name="Fuh T."/>
            <person name="Niatou-Singa F.S."/>
            <person name="Gouil Q."/>
            <person name="Baker L."/>
            <person name="Ritchie M.E."/>
            <person name="Jex A.R."/>
            <person name="Gazzola D."/>
            <person name="Li H."/>
            <person name="Toshio Fujiwara R."/>
            <person name="Zhan B."/>
            <person name="Aroian R.V."/>
            <person name="Pafco B."/>
            <person name="Schwarz E.M."/>
        </authorList>
    </citation>
    <scope>NUCLEOTIDE SEQUENCE [LARGE SCALE GENOMIC DNA]</scope>
    <source>
        <strain evidence="2 3">Aroian</strain>
        <tissue evidence="2">Whole animal</tissue>
    </source>
</reference>
<gene>
    <name evidence="2" type="primary">Necator_chrIII.g10566</name>
    <name evidence="2" type="ORF">RB195_009801</name>
</gene>
<organism evidence="2 3">
    <name type="scientific">Necator americanus</name>
    <name type="common">Human hookworm</name>
    <dbReference type="NCBI Taxonomy" id="51031"/>
    <lineage>
        <taxon>Eukaryota</taxon>
        <taxon>Metazoa</taxon>
        <taxon>Ecdysozoa</taxon>
        <taxon>Nematoda</taxon>
        <taxon>Chromadorea</taxon>
        <taxon>Rhabditida</taxon>
        <taxon>Rhabditina</taxon>
        <taxon>Rhabditomorpha</taxon>
        <taxon>Strongyloidea</taxon>
        <taxon>Ancylostomatidae</taxon>
        <taxon>Bunostominae</taxon>
        <taxon>Necator</taxon>
    </lineage>
</organism>
<dbReference type="SUPFAM" id="SSF47769">
    <property type="entry name" value="SAM/Pointed domain"/>
    <property type="match status" value="1"/>
</dbReference>
<proteinExistence type="predicted"/>
<dbReference type="PROSITE" id="PS50105">
    <property type="entry name" value="SAM_DOMAIN"/>
    <property type="match status" value="1"/>
</dbReference>
<sequence>MTRRLVQRIRDDCTHNKSDARVLLGQAFRVGLLYKHSMPGLPDDMTSAQEVFHTTVSHRPICFWTASDVDDWLRRRRPKLALKYSLYFLRHNVTGRVLVDITDGDLEEIGISSYDERQDLLLEIRKEKLYSDLDELSKLKSQNLRE</sequence>
<dbReference type="InterPro" id="IPR052268">
    <property type="entry name" value="SAM_domain-containing_protein"/>
</dbReference>
<dbReference type="PANTHER" id="PTHR20843:SF0">
    <property type="entry name" value="PROTEIN AVEUGLE"/>
    <property type="match status" value="1"/>
</dbReference>
<comment type="caution">
    <text evidence="2">The sequence shown here is derived from an EMBL/GenBank/DDBJ whole genome shotgun (WGS) entry which is preliminary data.</text>
</comment>
<keyword evidence="3" id="KW-1185">Reference proteome</keyword>
<dbReference type="InterPro" id="IPR001660">
    <property type="entry name" value="SAM"/>
</dbReference>
<evidence type="ECO:0000259" key="1">
    <source>
        <dbReference type="PROSITE" id="PS50105"/>
    </source>
</evidence>
<dbReference type="SMART" id="SM00454">
    <property type="entry name" value="SAM"/>
    <property type="match status" value="1"/>
</dbReference>
<dbReference type="InterPro" id="IPR013761">
    <property type="entry name" value="SAM/pointed_sf"/>
</dbReference>
<dbReference type="Gene3D" id="1.10.150.50">
    <property type="entry name" value="Transcription Factor, Ets-1"/>
    <property type="match status" value="1"/>
</dbReference>
<dbReference type="Proteomes" id="UP001303046">
    <property type="component" value="Unassembled WGS sequence"/>
</dbReference>
<evidence type="ECO:0000313" key="2">
    <source>
        <dbReference type="EMBL" id="KAK6742149.1"/>
    </source>
</evidence>
<dbReference type="PANTHER" id="PTHR20843">
    <property type="entry name" value="STERILE ALPHA MOTIF DOMAIN CONTAINING PROTEIN 10"/>
    <property type="match status" value="1"/>
</dbReference>
<accession>A0ABR1CUZ0</accession>
<dbReference type="Pfam" id="PF07647">
    <property type="entry name" value="SAM_2"/>
    <property type="match status" value="1"/>
</dbReference>
<dbReference type="EMBL" id="JAVFWL010000003">
    <property type="protein sequence ID" value="KAK6742149.1"/>
    <property type="molecule type" value="Genomic_DNA"/>
</dbReference>
<evidence type="ECO:0000313" key="3">
    <source>
        <dbReference type="Proteomes" id="UP001303046"/>
    </source>
</evidence>
<name>A0ABR1CUZ0_NECAM</name>